<reference evidence="1 2" key="1">
    <citation type="submission" date="2024-08" db="EMBL/GenBank/DDBJ databases">
        <title>Two novel Cytobacillus novel species.</title>
        <authorList>
            <person name="Liu G."/>
        </authorList>
    </citation>
    <scope>NUCLEOTIDE SEQUENCE [LARGE SCALE GENOMIC DNA]</scope>
    <source>
        <strain evidence="1 2">FJAT-54145</strain>
    </source>
</reference>
<evidence type="ECO:0000313" key="1">
    <source>
        <dbReference type="EMBL" id="MFE8700589.1"/>
    </source>
</evidence>
<dbReference type="InterPro" id="IPR037205">
    <property type="entry name" value="ChaB_sf"/>
</dbReference>
<dbReference type="Proteomes" id="UP001601059">
    <property type="component" value="Unassembled WGS sequence"/>
</dbReference>
<comment type="caution">
    <text evidence="1">The sequence shown here is derived from an EMBL/GenBank/DDBJ whole genome shotgun (WGS) entry which is preliminary data.</text>
</comment>
<sequence length="66" mass="7793">MPYSSLEELPKQVSNVLPKHGQEIFKEAFNSAEKQYEKEETAFKVAWSAVEQKYEKAEEGRWKKKE</sequence>
<proteinExistence type="predicted"/>
<dbReference type="Gene3D" id="1.10.1740.70">
    <property type="entry name" value="ChaB"/>
    <property type="match status" value="1"/>
</dbReference>
<dbReference type="EMBL" id="JBIACK010000003">
    <property type="protein sequence ID" value="MFE8700589.1"/>
    <property type="molecule type" value="Genomic_DNA"/>
</dbReference>
<accession>A0ABW6K8Q8</accession>
<evidence type="ECO:0000313" key="2">
    <source>
        <dbReference type="Proteomes" id="UP001601059"/>
    </source>
</evidence>
<protein>
    <submittedName>
        <fullName evidence="1">ChaB family protein</fullName>
    </submittedName>
</protein>
<name>A0ABW6K8Q8_9BACI</name>
<organism evidence="1 2">
    <name type="scientific">Cytobacillus spartinae</name>
    <dbReference type="NCBI Taxonomy" id="3299023"/>
    <lineage>
        <taxon>Bacteria</taxon>
        <taxon>Bacillati</taxon>
        <taxon>Bacillota</taxon>
        <taxon>Bacilli</taxon>
        <taxon>Bacillales</taxon>
        <taxon>Bacillaceae</taxon>
        <taxon>Cytobacillus</taxon>
    </lineage>
</organism>
<gene>
    <name evidence="1" type="ORF">ACFYKX_08195</name>
</gene>
<keyword evidence="2" id="KW-1185">Reference proteome</keyword>
<dbReference type="SUPFAM" id="SSF140376">
    <property type="entry name" value="ChaB-like"/>
    <property type="match status" value="1"/>
</dbReference>
<dbReference type="RefSeq" id="WP_389359929.1">
    <property type="nucleotide sequence ID" value="NZ_JBIACK010000003.1"/>
</dbReference>
<dbReference type="InterPro" id="IPR009317">
    <property type="entry name" value="ChaB"/>
</dbReference>
<dbReference type="Pfam" id="PF06150">
    <property type="entry name" value="ChaB"/>
    <property type="match status" value="1"/>
</dbReference>